<evidence type="ECO:0000313" key="2">
    <source>
        <dbReference type="Proteomes" id="UP000620124"/>
    </source>
</evidence>
<proteinExistence type="predicted"/>
<dbReference type="AlphaFoldDB" id="A0A8H6XSR2"/>
<dbReference type="SUPFAM" id="SSF52047">
    <property type="entry name" value="RNI-like"/>
    <property type="match status" value="1"/>
</dbReference>
<gene>
    <name evidence="1" type="ORF">MVEN_01592700</name>
</gene>
<dbReference type="OrthoDB" id="3029339at2759"/>
<dbReference type="Gene3D" id="3.80.10.10">
    <property type="entry name" value="Ribonuclease Inhibitor"/>
    <property type="match status" value="1"/>
</dbReference>
<dbReference type="Proteomes" id="UP000620124">
    <property type="component" value="Unassembled WGS sequence"/>
</dbReference>
<evidence type="ECO:0000313" key="1">
    <source>
        <dbReference type="EMBL" id="KAF7345726.1"/>
    </source>
</evidence>
<protein>
    <recommendedName>
        <fullName evidence="3">F-box domain-containing protein</fullName>
    </recommendedName>
</protein>
<reference evidence="1" key="1">
    <citation type="submission" date="2020-05" db="EMBL/GenBank/DDBJ databases">
        <title>Mycena genomes resolve the evolution of fungal bioluminescence.</title>
        <authorList>
            <person name="Tsai I.J."/>
        </authorList>
    </citation>
    <scope>NUCLEOTIDE SEQUENCE</scope>
    <source>
        <strain evidence="1">CCC161011</strain>
    </source>
</reference>
<comment type="caution">
    <text evidence="1">The sequence shown here is derived from an EMBL/GenBank/DDBJ whole genome shotgun (WGS) entry which is preliminary data.</text>
</comment>
<organism evidence="1 2">
    <name type="scientific">Mycena venus</name>
    <dbReference type="NCBI Taxonomy" id="2733690"/>
    <lineage>
        <taxon>Eukaryota</taxon>
        <taxon>Fungi</taxon>
        <taxon>Dikarya</taxon>
        <taxon>Basidiomycota</taxon>
        <taxon>Agaricomycotina</taxon>
        <taxon>Agaricomycetes</taxon>
        <taxon>Agaricomycetidae</taxon>
        <taxon>Agaricales</taxon>
        <taxon>Marasmiineae</taxon>
        <taxon>Mycenaceae</taxon>
        <taxon>Mycena</taxon>
    </lineage>
</organism>
<dbReference type="EMBL" id="JACAZI010000013">
    <property type="protein sequence ID" value="KAF7345726.1"/>
    <property type="molecule type" value="Genomic_DNA"/>
</dbReference>
<dbReference type="InterPro" id="IPR032675">
    <property type="entry name" value="LRR_dom_sf"/>
</dbReference>
<name>A0A8H6XSR2_9AGAR</name>
<evidence type="ECO:0008006" key="3">
    <source>
        <dbReference type="Google" id="ProtNLM"/>
    </source>
</evidence>
<accession>A0A8H6XSR2</accession>
<keyword evidence="2" id="KW-1185">Reference proteome</keyword>
<sequence length="469" mass="52026">MVPLPGAMMSKTGPLRVPELLQEIALFIENAQNLSCLAQVDRFTHRILTPCLFRSIKLRLHSLGSLATAFRNNPDLAASCKSLTFFCEYGQRESVVSGSAIQQLCMDVIVVFGAISTHQRLASLRLDGWEFKGHIVDISEEAAAAVSSVLGSLQELEMYIPFESHIWNSLTSTRFAQLRVFRLSLLSAHGWDCSSLQQMLNTLCHLEELALEFPVCCGPFGLTLGSTHPHLKRFSFTGCALMDECDFLARHPSLESLYLETDQSFSNGTDSSPLKMLRALSINGYSLCYCPTLLNSPITHLRLREIDEEPDPALADTIRALGRTLRCLELDVEGLEDEPIPQHAIDLMSNAPALDELAIIRHRPSPLPHNWASNLITDLLAALGPTTPIRALRVRCDDALPQTRLRGLGPLPVRLKYIGWDVGRASSVVYSMERRPGDEDVFVNTVTRAATDDWMAEAVLPFMGESWTP</sequence>